<feature type="domain" description="RDD" evidence="7">
    <location>
        <begin position="8"/>
        <end position="152"/>
    </location>
</feature>
<evidence type="ECO:0000256" key="5">
    <source>
        <dbReference type="ARBA" id="ARBA00023136"/>
    </source>
</evidence>
<evidence type="ECO:0000259" key="7">
    <source>
        <dbReference type="Pfam" id="PF06271"/>
    </source>
</evidence>
<dbReference type="RefSeq" id="WP_093427748.1">
    <property type="nucleotide sequence ID" value="NZ_FOMJ01000002.1"/>
</dbReference>
<feature type="transmembrane region" description="Helical" evidence="6">
    <location>
        <begin position="50"/>
        <end position="70"/>
    </location>
</feature>
<organism evidence="8 9">
    <name type="scientific">Thiohalospira halophila DSM 15071</name>
    <dbReference type="NCBI Taxonomy" id="1123397"/>
    <lineage>
        <taxon>Bacteria</taxon>
        <taxon>Pseudomonadati</taxon>
        <taxon>Pseudomonadota</taxon>
        <taxon>Gammaproteobacteria</taxon>
        <taxon>Thiohalospirales</taxon>
        <taxon>Thiohalospiraceae</taxon>
        <taxon>Thiohalospira</taxon>
    </lineage>
</organism>
<dbReference type="InterPro" id="IPR051791">
    <property type="entry name" value="Pra-immunoreactive"/>
</dbReference>
<keyword evidence="5 6" id="KW-0472">Membrane</keyword>
<proteinExistence type="predicted"/>
<accession>A0A1I1QBU3</accession>
<dbReference type="Proteomes" id="UP000198611">
    <property type="component" value="Unassembled WGS sequence"/>
</dbReference>
<evidence type="ECO:0000313" key="8">
    <source>
        <dbReference type="EMBL" id="SFD19614.1"/>
    </source>
</evidence>
<dbReference type="AlphaFoldDB" id="A0A1I1QBU3"/>
<dbReference type="OrthoDB" id="9793824at2"/>
<evidence type="ECO:0000256" key="4">
    <source>
        <dbReference type="ARBA" id="ARBA00022989"/>
    </source>
</evidence>
<feature type="transmembrane region" description="Helical" evidence="6">
    <location>
        <begin position="90"/>
        <end position="111"/>
    </location>
</feature>
<evidence type="ECO:0000256" key="3">
    <source>
        <dbReference type="ARBA" id="ARBA00022692"/>
    </source>
</evidence>
<comment type="subcellular location">
    <subcellularLocation>
        <location evidence="1">Cell membrane</location>
        <topology evidence="1">Multi-pass membrane protein</topology>
    </subcellularLocation>
</comment>
<dbReference type="Pfam" id="PF06271">
    <property type="entry name" value="RDD"/>
    <property type="match status" value="1"/>
</dbReference>
<reference evidence="8 9" key="1">
    <citation type="submission" date="2016-10" db="EMBL/GenBank/DDBJ databases">
        <authorList>
            <person name="de Groot N.N."/>
        </authorList>
    </citation>
    <scope>NUCLEOTIDE SEQUENCE [LARGE SCALE GENOMIC DNA]</scope>
    <source>
        <strain evidence="8 9">HL3</strain>
    </source>
</reference>
<dbReference type="GO" id="GO:0005886">
    <property type="term" value="C:plasma membrane"/>
    <property type="evidence" value="ECO:0007669"/>
    <property type="project" value="UniProtKB-SubCell"/>
</dbReference>
<dbReference type="EMBL" id="FOMJ01000002">
    <property type="protein sequence ID" value="SFD19614.1"/>
    <property type="molecule type" value="Genomic_DNA"/>
</dbReference>
<keyword evidence="2" id="KW-1003">Cell membrane</keyword>
<evidence type="ECO:0000256" key="1">
    <source>
        <dbReference type="ARBA" id="ARBA00004651"/>
    </source>
</evidence>
<evidence type="ECO:0000256" key="2">
    <source>
        <dbReference type="ARBA" id="ARBA00022475"/>
    </source>
</evidence>
<evidence type="ECO:0000313" key="9">
    <source>
        <dbReference type="Proteomes" id="UP000198611"/>
    </source>
</evidence>
<gene>
    <name evidence="8" type="ORF">SAMN05660831_01102</name>
</gene>
<evidence type="ECO:0000256" key="6">
    <source>
        <dbReference type="SAM" id="Phobius"/>
    </source>
</evidence>
<feature type="transmembrane region" description="Helical" evidence="6">
    <location>
        <begin position="16"/>
        <end position="38"/>
    </location>
</feature>
<sequence>MSESLPPATLLTRSMAVLYDSMVGLAILFIGTAVVLPLNQGQAFSANNPFYATWIFGLLFAYFGFFWTRAGQTLGMRAWRLRVEAAAGGGMSWLQVVLRVFSALPAWAVLGAGVIKMLAPEDLFLPAIPGDLLALAGLAWVVLDQWPGGWRDRFSETRVVRLPKGSPRSPV</sequence>
<dbReference type="InterPro" id="IPR010432">
    <property type="entry name" value="RDD"/>
</dbReference>
<keyword evidence="4 6" id="KW-1133">Transmembrane helix</keyword>
<feature type="transmembrane region" description="Helical" evidence="6">
    <location>
        <begin position="123"/>
        <end position="143"/>
    </location>
</feature>
<dbReference type="PANTHER" id="PTHR36115">
    <property type="entry name" value="PROLINE-RICH ANTIGEN HOMOLOG-RELATED"/>
    <property type="match status" value="1"/>
</dbReference>
<protein>
    <submittedName>
        <fullName evidence="8">RDD family protein</fullName>
    </submittedName>
</protein>
<keyword evidence="3 6" id="KW-0812">Transmembrane</keyword>
<name>A0A1I1QBU3_9GAMM</name>
<dbReference type="STRING" id="1123397.SAMN05660831_01102"/>
<keyword evidence="9" id="KW-1185">Reference proteome</keyword>
<dbReference type="PANTHER" id="PTHR36115:SF10">
    <property type="entry name" value="RDD DOMAIN-CONTAINING PROTEIN"/>
    <property type="match status" value="1"/>
</dbReference>